<feature type="compositionally biased region" description="Basic and acidic residues" evidence="1">
    <location>
        <begin position="404"/>
        <end position="414"/>
    </location>
</feature>
<reference evidence="2" key="1">
    <citation type="submission" date="2022-11" db="EMBL/GenBank/DDBJ databases">
        <authorList>
            <person name="Petersen C."/>
        </authorList>
    </citation>
    <scope>NUCLEOTIDE SEQUENCE</scope>
    <source>
        <strain evidence="2">IBT 19713</strain>
    </source>
</reference>
<evidence type="ECO:0000313" key="3">
    <source>
        <dbReference type="Proteomes" id="UP001150941"/>
    </source>
</evidence>
<proteinExistence type="predicted"/>
<comment type="caution">
    <text evidence="2">The sequence shown here is derived from an EMBL/GenBank/DDBJ whole genome shotgun (WGS) entry which is preliminary data.</text>
</comment>
<feature type="region of interest" description="Disordered" evidence="1">
    <location>
        <begin position="164"/>
        <end position="212"/>
    </location>
</feature>
<feature type="compositionally biased region" description="Low complexity" evidence="1">
    <location>
        <begin position="439"/>
        <end position="460"/>
    </location>
</feature>
<sequence>MPIDLDNISFYSHPPTKHSSSSITPASCWTTYQTPIAPYTLPFIPPSVGIQNPTRDTAAPNAGSKFDLEIGRVMRENGLGVHNVNYDMHLDSGVQSETEKPRSEQPSLTSGCCDRDLVVPLLFLTLSEVPISSPVSSTLAPSDLPTWRRDSVFSLGGYHEPHPAPALSQVGSTCLHISPPPSLDMPAQPSMDSTNQEESKVDDTDSRPENRQDRMEVLESGMKTQRFQAEGSSSSEACPDKGTAGGSIEKTQTPASPSRHRELVESKNQKPLRLELAPFVHDKMRSLGGRKDYKPLAWLSLLVEATTLLEAPTRVLQPDRDTAIVEAATAVTRIAENGPRSSRKDDGYSLSSKCCSASIPGDTQEIYGRGILRMQAHGPRQVYFMTFLPDVSHHPPMASSAESPFHDESSENKSSKPGVQKEHRKRILSPGCDDGEAWSNRSSPSFSPSLAPSSQSGRSSAKPKTSRRVRWSPEEKKLLRELKRDGSRPWSERGQESICIYHPAPLSQRLGLATEDRSSRAFRTPGTSSYYARPRCHSVPASKLSVFKANTKYHPARKVNDFLLEATRERVTDSNATLFSTQGESIYGDQIALVAEILQVLRDFNTIRNLLATYYSTSQASIIPSQLILSALPSLSESVLSLSNGEGEGNDQLSRLAEEVLISTSSQINVTALMSPSEFMHLYTGENLRLEFLGVVFSVAARSCLIGLAQEGEQLDAFARDLYCCSTNCLRLARELTPLNDMLVWLGQDHLMLTACIEGDSSK</sequence>
<feature type="region of interest" description="Disordered" evidence="1">
    <location>
        <begin position="395"/>
        <end position="473"/>
    </location>
</feature>
<feature type="compositionally biased region" description="Basic and acidic residues" evidence="1">
    <location>
        <begin position="197"/>
        <end position="212"/>
    </location>
</feature>
<dbReference type="GeneID" id="83200756"/>
<dbReference type="Proteomes" id="UP001150941">
    <property type="component" value="Unassembled WGS sequence"/>
</dbReference>
<evidence type="ECO:0000313" key="2">
    <source>
        <dbReference type="EMBL" id="KAJ5239537.1"/>
    </source>
</evidence>
<gene>
    <name evidence="2" type="ORF">N7468_004156</name>
</gene>
<name>A0A9W9P830_9EURO</name>
<evidence type="ECO:0008006" key="4">
    <source>
        <dbReference type="Google" id="ProtNLM"/>
    </source>
</evidence>
<accession>A0A9W9P830</accession>
<dbReference type="EMBL" id="JAPQKS010000003">
    <property type="protein sequence ID" value="KAJ5239537.1"/>
    <property type="molecule type" value="Genomic_DNA"/>
</dbReference>
<feature type="region of interest" description="Disordered" evidence="1">
    <location>
        <begin position="225"/>
        <end position="267"/>
    </location>
</feature>
<dbReference type="AlphaFoldDB" id="A0A9W9P830"/>
<evidence type="ECO:0000256" key="1">
    <source>
        <dbReference type="SAM" id="MobiDB-lite"/>
    </source>
</evidence>
<dbReference type="OrthoDB" id="4362101at2759"/>
<reference evidence="2" key="2">
    <citation type="journal article" date="2023" name="IMA Fungus">
        <title>Comparative genomic study of the Penicillium genus elucidates a diverse pangenome and 15 lateral gene transfer events.</title>
        <authorList>
            <person name="Petersen C."/>
            <person name="Sorensen T."/>
            <person name="Nielsen M.R."/>
            <person name="Sondergaard T.E."/>
            <person name="Sorensen J.L."/>
            <person name="Fitzpatrick D.A."/>
            <person name="Frisvad J.C."/>
            <person name="Nielsen K.L."/>
        </authorList>
    </citation>
    <scope>NUCLEOTIDE SEQUENCE</scope>
    <source>
        <strain evidence="2">IBT 19713</strain>
    </source>
</reference>
<organism evidence="2 3">
    <name type="scientific">Penicillium chermesinum</name>
    <dbReference type="NCBI Taxonomy" id="63820"/>
    <lineage>
        <taxon>Eukaryota</taxon>
        <taxon>Fungi</taxon>
        <taxon>Dikarya</taxon>
        <taxon>Ascomycota</taxon>
        <taxon>Pezizomycotina</taxon>
        <taxon>Eurotiomycetes</taxon>
        <taxon>Eurotiomycetidae</taxon>
        <taxon>Eurotiales</taxon>
        <taxon>Aspergillaceae</taxon>
        <taxon>Penicillium</taxon>
    </lineage>
</organism>
<dbReference type="RefSeq" id="XP_058332456.1">
    <property type="nucleotide sequence ID" value="XM_058473453.1"/>
</dbReference>
<feature type="compositionally biased region" description="Polar residues" evidence="1">
    <location>
        <begin position="225"/>
        <end position="236"/>
    </location>
</feature>
<protein>
    <recommendedName>
        <fullName evidence="4">Myb-like domain-containing protein</fullName>
    </recommendedName>
</protein>
<keyword evidence="3" id="KW-1185">Reference proteome</keyword>